<accession>A0A0F7ZHI6</accession>
<dbReference type="InterPro" id="IPR053201">
    <property type="entry name" value="Flavunoidine_N-MTase"/>
</dbReference>
<evidence type="ECO:0008006" key="3">
    <source>
        <dbReference type="Google" id="ProtNLM"/>
    </source>
</evidence>
<dbReference type="Proteomes" id="UP000054481">
    <property type="component" value="Unassembled WGS sequence"/>
</dbReference>
<keyword evidence="2" id="KW-1185">Reference proteome</keyword>
<dbReference type="AlphaFoldDB" id="A0A0F7ZHI6"/>
<dbReference type="EMBL" id="KQ030543">
    <property type="protein sequence ID" value="KJZ72706.1"/>
    <property type="molecule type" value="Genomic_DNA"/>
</dbReference>
<evidence type="ECO:0000313" key="2">
    <source>
        <dbReference type="Proteomes" id="UP000054481"/>
    </source>
</evidence>
<organism evidence="1 2">
    <name type="scientific">Hirsutella minnesotensis 3608</name>
    <dbReference type="NCBI Taxonomy" id="1043627"/>
    <lineage>
        <taxon>Eukaryota</taxon>
        <taxon>Fungi</taxon>
        <taxon>Dikarya</taxon>
        <taxon>Ascomycota</taxon>
        <taxon>Pezizomycotina</taxon>
        <taxon>Sordariomycetes</taxon>
        <taxon>Hypocreomycetidae</taxon>
        <taxon>Hypocreales</taxon>
        <taxon>Ophiocordycipitaceae</taxon>
        <taxon>Hirsutella</taxon>
    </lineage>
</organism>
<dbReference type="Gene3D" id="2.170.270.10">
    <property type="entry name" value="SET domain"/>
    <property type="match status" value="1"/>
</dbReference>
<proteinExistence type="predicted"/>
<dbReference type="PANTHER" id="PTHR12350">
    <property type="entry name" value="HISTONE-LYSINE N-METHYLTRANSFERASE-RELATED"/>
    <property type="match status" value="1"/>
</dbReference>
<dbReference type="OrthoDB" id="5984008at2759"/>
<protein>
    <recommendedName>
        <fullName evidence="3">SET domain-containing protein</fullName>
    </recommendedName>
</protein>
<gene>
    <name evidence="1" type="ORF">HIM_07898</name>
</gene>
<dbReference type="SUPFAM" id="SSF82199">
    <property type="entry name" value="SET domain"/>
    <property type="match status" value="1"/>
</dbReference>
<name>A0A0F7ZHI6_9HYPO</name>
<reference evidence="1 2" key="1">
    <citation type="journal article" date="2014" name="Genome Biol. Evol.">
        <title>Comparative genomics and transcriptomics analyses reveal divergent lifestyle features of nematode endoparasitic fungus Hirsutella minnesotensis.</title>
        <authorList>
            <person name="Lai Y."/>
            <person name="Liu K."/>
            <person name="Zhang X."/>
            <person name="Zhang X."/>
            <person name="Li K."/>
            <person name="Wang N."/>
            <person name="Shu C."/>
            <person name="Wu Y."/>
            <person name="Wang C."/>
            <person name="Bushley K.E."/>
            <person name="Xiang M."/>
            <person name="Liu X."/>
        </authorList>
    </citation>
    <scope>NUCLEOTIDE SEQUENCE [LARGE SCALE GENOMIC DNA]</scope>
    <source>
        <strain evidence="1 2">3608</strain>
    </source>
</reference>
<evidence type="ECO:0000313" key="1">
    <source>
        <dbReference type="EMBL" id="KJZ72706.1"/>
    </source>
</evidence>
<dbReference type="PANTHER" id="PTHR12350:SF19">
    <property type="entry name" value="SET DOMAIN-CONTAINING PROTEIN"/>
    <property type="match status" value="1"/>
</dbReference>
<dbReference type="InterPro" id="IPR046341">
    <property type="entry name" value="SET_dom_sf"/>
</dbReference>
<sequence>MTEFTPFWQQPSHPNRIRVVKGDQPYCSAAFSLVSLPPGTLFAKITTATPVDHTTYTSVATGRSSCIELNSDLVYCNHSCKPSLVFDMTRFEVRVAPERPLKVGDALTFFYPASEWFMVQPFRCECGANEDCLRLIAGSSKIEPSILEKYWLNDHIRELLADKVHPRTVNLPNGGLPEEQPLEKIALGASA</sequence>